<dbReference type="SUPFAM" id="SSF54909">
    <property type="entry name" value="Dimeric alpha+beta barrel"/>
    <property type="match status" value="2"/>
</dbReference>
<dbReference type="STRING" id="1109443.G4TUM2"/>
<comment type="caution">
    <text evidence="3">The sequence shown here is derived from an EMBL/GenBank/DDBJ whole genome shotgun (WGS) entry which is preliminary data.</text>
</comment>
<keyword evidence="4" id="KW-1185">Reference proteome</keyword>
<accession>G4TUM2</accession>
<dbReference type="OMA" id="NESSWFR"/>
<protein>
    <submittedName>
        <fullName evidence="3">Related to NIPSNAP protein</fullName>
    </submittedName>
</protein>
<dbReference type="eggNOG" id="KOG2883">
    <property type="taxonomic scope" value="Eukaryota"/>
</dbReference>
<dbReference type="InterPro" id="IPR012577">
    <property type="entry name" value="NIPSNAP"/>
</dbReference>
<dbReference type="AlphaFoldDB" id="G4TUM2"/>
<dbReference type="Proteomes" id="UP000007148">
    <property type="component" value="Unassembled WGS sequence"/>
</dbReference>
<dbReference type="EMBL" id="CAFZ01000386">
    <property type="protein sequence ID" value="CCA75015.1"/>
    <property type="molecule type" value="Genomic_DNA"/>
</dbReference>
<proteinExistence type="inferred from homology"/>
<sequence>MAAHNVQRLTSMASQSCLVCVYLLFMQLLLAFAARPGNAYRAIPERLTPHEDVYTVNPAFSSRSVFETGITQVVACDKLAERLAVPAGHRVKLDRTEEYKAAAEKYYMGLVEDPELHVKLTGSWETLVGPDMDSFVHILEFENYTGYDRSMDLIRSSKHMENYKALLPFINSRWSQLCQEFAFFPSAPPHNEGGIFELRSYTLKPGSLLEWENAWRVGIEARAKVIAPVGAWFSQVGRLHVVHHMWQYKDLNQRKLMREKAWSQQGWPETVVKTARLADIMDASILTPLSFSPLK</sequence>
<dbReference type="GO" id="GO:0005739">
    <property type="term" value="C:mitochondrion"/>
    <property type="evidence" value="ECO:0007669"/>
    <property type="project" value="TreeGrafter"/>
</dbReference>
<evidence type="ECO:0000313" key="4">
    <source>
        <dbReference type="Proteomes" id="UP000007148"/>
    </source>
</evidence>
<name>G4TUM2_SERID</name>
<dbReference type="HOGENOM" id="CLU_053393_0_1_1"/>
<evidence type="ECO:0000259" key="2">
    <source>
        <dbReference type="Pfam" id="PF07978"/>
    </source>
</evidence>
<reference evidence="3 4" key="1">
    <citation type="journal article" date="2011" name="PLoS Pathog.">
        <title>Endophytic Life Strategies Decoded by Genome and Transcriptome Analyses of the Mutualistic Root Symbiont Piriformospora indica.</title>
        <authorList>
            <person name="Zuccaro A."/>
            <person name="Lahrmann U."/>
            <person name="Guldener U."/>
            <person name="Langen G."/>
            <person name="Pfiffi S."/>
            <person name="Biedenkopf D."/>
            <person name="Wong P."/>
            <person name="Samans B."/>
            <person name="Grimm C."/>
            <person name="Basiewicz M."/>
            <person name="Murat C."/>
            <person name="Martin F."/>
            <person name="Kogel K.H."/>
        </authorList>
    </citation>
    <scope>NUCLEOTIDE SEQUENCE [LARGE SCALE GENOMIC DNA]</scope>
    <source>
        <strain evidence="3 4">DSM 11827</strain>
    </source>
</reference>
<dbReference type="OrthoDB" id="10262843at2759"/>
<dbReference type="Gene3D" id="3.30.70.100">
    <property type="match status" value="2"/>
</dbReference>
<organism evidence="3 4">
    <name type="scientific">Serendipita indica (strain DSM 11827)</name>
    <name type="common">Root endophyte fungus</name>
    <name type="synonym">Piriformospora indica</name>
    <dbReference type="NCBI Taxonomy" id="1109443"/>
    <lineage>
        <taxon>Eukaryota</taxon>
        <taxon>Fungi</taxon>
        <taxon>Dikarya</taxon>
        <taxon>Basidiomycota</taxon>
        <taxon>Agaricomycotina</taxon>
        <taxon>Agaricomycetes</taxon>
        <taxon>Sebacinales</taxon>
        <taxon>Serendipitaceae</taxon>
        <taxon>Serendipita</taxon>
    </lineage>
</organism>
<dbReference type="InterPro" id="IPR051557">
    <property type="entry name" value="NipSnap_domain"/>
</dbReference>
<gene>
    <name evidence="3" type="ORF">PIIN_09000</name>
</gene>
<dbReference type="GO" id="GO:0000423">
    <property type="term" value="P:mitophagy"/>
    <property type="evidence" value="ECO:0007669"/>
    <property type="project" value="UniProtKB-ARBA"/>
</dbReference>
<comment type="similarity">
    <text evidence="1">Belongs to the NipSnap family.</text>
</comment>
<evidence type="ECO:0000256" key="1">
    <source>
        <dbReference type="ARBA" id="ARBA00005291"/>
    </source>
</evidence>
<dbReference type="Pfam" id="PF07978">
    <property type="entry name" value="NIPSNAP"/>
    <property type="match status" value="1"/>
</dbReference>
<dbReference type="PANTHER" id="PTHR21017:SF17">
    <property type="entry name" value="PROTEIN NIPSNAP"/>
    <property type="match status" value="1"/>
</dbReference>
<dbReference type="PANTHER" id="PTHR21017">
    <property type="entry name" value="NIPSNAP-RELATED"/>
    <property type="match status" value="1"/>
</dbReference>
<evidence type="ECO:0000313" key="3">
    <source>
        <dbReference type="EMBL" id="CCA75015.1"/>
    </source>
</evidence>
<dbReference type="FunFam" id="3.30.70.100:FF:000004">
    <property type="entry name" value="NIPSNAP family protein"/>
    <property type="match status" value="1"/>
</dbReference>
<dbReference type="InParanoid" id="G4TUM2"/>
<dbReference type="InterPro" id="IPR011008">
    <property type="entry name" value="Dimeric_a/b-barrel"/>
</dbReference>
<feature type="domain" description="NIPSNAP" evidence="2">
    <location>
        <begin position="196"/>
        <end position="293"/>
    </location>
</feature>